<evidence type="ECO:0000313" key="2">
    <source>
        <dbReference type="EMBL" id="OMO89389.1"/>
    </source>
</evidence>
<dbReference type="EMBL" id="AWWV01008720">
    <property type="protein sequence ID" value="OMO89389.1"/>
    <property type="molecule type" value="Genomic_DNA"/>
</dbReference>
<keyword evidence="3" id="KW-1185">Reference proteome</keyword>
<comment type="caution">
    <text evidence="2">The sequence shown here is derived from an EMBL/GenBank/DDBJ whole genome shotgun (WGS) entry which is preliminary data.</text>
</comment>
<dbReference type="Gramene" id="OMO89389">
    <property type="protein sequence ID" value="OMO89389"/>
    <property type="gene ID" value="CCACVL1_07866"/>
</dbReference>
<dbReference type="AlphaFoldDB" id="A0A1R3J3I3"/>
<gene>
    <name evidence="2" type="ORF">CCACVL1_07866</name>
</gene>
<name>A0A1R3J3I3_COCAP</name>
<feature type="region of interest" description="Disordered" evidence="1">
    <location>
        <begin position="1"/>
        <end position="21"/>
    </location>
</feature>
<organism evidence="2 3">
    <name type="scientific">Corchorus capsularis</name>
    <name type="common">Jute</name>
    <dbReference type="NCBI Taxonomy" id="210143"/>
    <lineage>
        <taxon>Eukaryota</taxon>
        <taxon>Viridiplantae</taxon>
        <taxon>Streptophyta</taxon>
        <taxon>Embryophyta</taxon>
        <taxon>Tracheophyta</taxon>
        <taxon>Spermatophyta</taxon>
        <taxon>Magnoliopsida</taxon>
        <taxon>eudicotyledons</taxon>
        <taxon>Gunneridae</taxon>
        <taxon>Pentapetalae</taxon>
        <taxon>rosids</taxon>
        <taxon>malvids</taxon>
        <taxon>Malvales</taxon>
        <taxon>Malvaceae</taxon>
        <taxon>Grewioideae</taxon>
        <taxon>Apeibeae</taxon>
        <taxon>Corchorus</taxon>
    </lineage>
</organism>
<sequence>MNLTREKLARKARTRPRPESD</sequence>
<protein>
    <submittedName>
        <fullName evidence="2">Uncharacterized protein</fullName>
    </submittedName>
</protein>
<dbReference type="Proteomes" id="UP000188268">
    <property type="component" value="Unassembled WGS sequence"/>
</dbReference>
<accession>A0A1R3J3I3</accession>
<proteinExistence type="predicted"/>
<evidence type="ECO:0000256" key="1">
    <source>
        <dbReference type="SAM" id="MobiDB-lite"/>
    </source>
</evidence>
<reference evidence="2 3" key="1">
    <citation type="submission" date="2013-09" db="EMBL/GenBank/DDBJ databases">
        <title>Corchorus capsularis genome sequencing.</title>
        <authorList>
            <person name="Alam M."/>
            <person name="Haque M.S."/>
            <person name="Islam M.S."/>
            <person name="Emdad E.M."/>
            <person name="Islam M.M."/>
            <person name="Ahmed B."/>
            <person name="Halim A."/>
            <person name="Hossen Q.M.M."/>
            <person name="Hossain M.Z."/>
            <person name="Ahmed R."/>
            <person name="Khan M.M."/>
            <person name="Islam R."/>
            <person name="Rashid M.M."/>
            <person name="Khan S.A."/>
            <person name="Rahman M.S."/>
            <person name="Alam M."/>
        </authorList>
    </citation>
    <scope>NUCLEOTIDE SEQUENCE [LARGE SCALE GENOMIC DNA]</scope>
    <source>
        <strain evidence="3">cv. CVL-1</strain>
        <tissue evidence="2">Whole seedling</tissue>
    </source>
</reference>
<evidence type="ECO:0000313" key="3">
    <source>
        <dbReference type="Proteomes" id="UP000188268"/>
    </source>
</evidence>